<protein>
    <submittedName>
        <fullName evidence="1">Uncharacterized protein</fullName>
    </submittedName>
</protein>
<evidence type="ECO:0000313" key="2">
    <source>
        <dbReference type="Proteomes" id="UP000887013"/>
    </source>
</evidence>
<gene>
    <name evidence="1" type="ORF">NPIL_641621</name>
</gene>
<reference evidence="1" key="1">
    <citation type="submission" date="2020-08" db="EMBL/GenBank/DDBJ databases">
        <title>Multicomponent nature underlies the extraordinary mechanical properties of spider dragline silk.</title>
        <authorList>
            <person name="Kono N."/>
            <person name="Nakamura H."/>
            <person name="Mori M."/>
            <person name="Yoshida Y."/>
            <person name="Ohtoshi R."/>
            <person name="Malay A.D."/>
            <person name="Moran D.A.P."/>
            <person name="Tomita M."/>
            <person name="Numata K."/>
            <person name="Arakawa K."/>
        </authorList>
    </citation>
    <scope>NUCLEOTIDE SEQUENCE</scope>
</reference>
<organism evidence="1 2">
    <name type="scientific">Nephila pilipes</name>
    <name type="common">Giant wood spider</name>
    <name type="synonym">Nephila maculata</name>
    <dbReference type="NCBI Taxonomy" id="299642"/>
    <lineage>
        <taxon>Eukaryota</taxon>
        <taxon>Metazoa</taxon>
        <taxon>Ecdysozoa</taxon>
        <taxon>Arthropoda</taxon>
        <taxon>Chelicerata</taxon>
        <taxon>Arachnida</taxon>
        <taxon>Araneae</taxon>
        <taxon>Araneomorphae</taxon>
        <taxon>Entelegynae</taxon>
        <taxon>Araneoidea</taxon>
        <taxon>Nephilidae</taxon>
        <taxon>Nephila</taxon>
    </lineage>
</organism>
<evidence type="ECO:0000313" key="1">
    <source>
        <dbReference type="EMBL" id="GFT61623.1"/>
    </source>
</evidence>
<keyword evidence="2" id="KW-1185">Reference proteome</keyword>
<comment type="caution">
    <text evidence="1">The sequence shown here is derived from an EMBL/GenBank/DDBJ whole genome shotgun (WGS) entry which is preliminary data.</text>
</comment>
<name>A0A8X6U053_NEPPI</name>
<dbReference type="AlphaFoldDB" id="A0A8X6U053"/>
<proteinExistence type="predicted"/>
<accession>A0A8X6U053</accession>
<sequence>MRREQGMAEAVAASSYSWHSYHKPGREWPGVFVSWDVRPHHKPQCWAMDNKQTSAYAMTEQPAWGYRKENMQTMKAVTPSTQQTIHIST</sequence>
<dbReference type="Proteomes" id="UP000887013">
    <property type="component" value="Unassembled WGS sequence"/>
</dbReference>
<dbReference type="EMBL" id="BMAW01114420">
    <property type="protein sequence ID" value="GFT61623.1"/>
    <property type="molecule type" value="Genomic_DNA"/>
</dbReference>